<dbReference type="PANTHER" id="PTHR48081">
    <property type="entry name" value="AB HYDROLASE SUPERFAMILY PROTEIN C4A8.06C"/>
    <property type="match status" value="1"/>
</dbReference>
<comment type="catalytic activity">
    <reaction evidence="11">
        <text>[protein]-C-terminal S-[(2E,6E)-farnesyl]-L-cysteine methyl ester + H2O = [protein]-C-terminal S-[(2E,6E)-farnesyl]-L-cysteine + methanol + H(+)</text>
        <dbReference type="Rhea" id="RHEA:48520"/>
        <dbReference type="Rhea" id="RHEA-COMP:12125"/>
        <dbReference type="Rhea" id="RHEA-COMP:12126"/>
        <dbReference type="ChEBI" id="CHEBI:15377"/>
        <dbReference type="ChEBI" id="CHEBI:15378"/>
        <dbReference type="ChEBI" id="CHEBI:17790"/>
        <dbReference type="ChEBI" id="CHEBI:90510"/>
        <dbReference type="ChEBI" id="CHEBI:90511"/>
        <dbReference type="EC" id="3.1.1.n2"/>
    </reaction>
</comment>
<dbReference type="Gene3D" id="3.40.50.1820">
    <property type="entry name" value="alpha/beta hydrolase"/>
    <property type="match status" value="1"/>
</dbReference>
<evidence type="ECO:0000259" key="14">
    <source>
        <dbReference type="Pfam" id="PF20434"/>
    </source>
</evidence>
<feature type="region of interest" description="Disordered" evidence="12">
    <location>
        <begin position="48"/>
        <end position="68"/>
    </location>
</feature>
<keyword evidence="8 13" id="KW-0472">Membrane</keyword>
<evidence type="ECO:0000256" key="6">
    <source>
        <dbReference type="ARBA" id="ARBA00022989"/>
    </source>
</evidence>
<dbReference type="FunFam" id="3.40.50.1820:FF:000084">
    <property type="entry name" value="Isoprenylcysteine alpha-carbonyl methylesterase ICME"/>
    <property type="match status" value="1"/>
</dbReference>
<evidence type="ECO:0000313" key="16">
    <source>
        <dbReference type="Proteomes" id="UP000077202"/>
    </source>
</evidence>
<dbReference type="SUPFAM" id="SSF53474">
    <property type="entry name" value="alpha/beta-Hydrolases"/>
    <property type="match status" value="1"/>
</dbReference>
<dbReference type="AlphaFoldDB" id="A0A176WRK9"/>
<evidence type="ECO:0000256" key="10">
    <source>
        <dbReference type="ARBA" id="ARBA00038928"/>
    </source>
</evidence>
<evidence type="ECO:0000256" key="9">
    <source>
        <dbReference type="ARBA" id="ARBA00038028"/>
    </source>
</evidence>
<feature type="region of interest" description="Disordered" evidence="12">
    <location>
        <begin position="623"/>
        <end position="664"/>
    </location>
</feature>
<sequence length="664" mass="72906">MRTVTDVKKEPLSHTTVEELTNGLNEGAYDYRLSTSFGASAVSEHAVKLTPSKSEGETSSRSGLAIPEVDGRDTKVDIRKLKDEVASLTAATPVLRVKSGNHLSRHASEVVYDQQPLLRGQQRRRRCFSEDDVGFVPLARQHSSFRDDVEHAAHETWLITRLSFRLLRYLGVGYRWITKMLALGVYAILLMPGFLQVGYQYFFSKHVHRSIVYGDQPRNRLDLYLPDNTDRPKPVVIFVTGGAWIIGYKAWGSLLGLQLVERDVIVCCIDYRNFPQGCVSEMVEDVCNGIGFIVNNIAQYGGDPNRLFLAGQSAGSHLAACALVGQAKKEIGQGEGDISWKCSQIKGFLGISGGYNLLKLVDHFHNRGLYRSIFLSVMGGEISLPMYSPELTVLSESFAEAIPLLPPIYLFHGTGDYSIPSDASATFADALRSKGATVKTRFYPDKTHTDVFLQDPMRGGHDVLFEDLLAIVHADDEEARTKDAQAPLRPRLARLPRAHVCPGETQAPRSPDAVHGPQLPGMQQSLDHAFGDGATGSQAKASSSSSSSSSCSFVFPGLLSLHSITLATVGPRELPHVPDRSNYINPRGRAFGFFLDENSYVVELGWFGIGVIGELGCQNLANSSETRSSERGRWKDRTGPDHEKLSGDKALGRMPTTGFDSCAW</sequence>
<reference evidence="15" key="1">
    <citation type="submission" date="2016-03" db="EMBL/GenBank/DDBJ databases">
        <title>Mechanisms controlling the formation of the plant cell surface in tip-growing cells are functionally conserved among land plants.</title>
        <authorList>
            <person name="Honkanen S."/>
            <person name="Jones V.A."/>
            <person name="Morieri G."/>
            <person name="Champion C."/>
            <person name="Hetherington A.J."/>
            <person name="Kelly S."/>
            <person name="Saint-Marcoux D."/>
            <person name="Proust H."/>
            <person name="Prescott H."/>
            <person name="Dolan L."/>
        </authorList>
    </citation>
    <scope>NUCLEOTIDE SEQUENCE [LARGE SCALE GENOMIC DNA]</scope>
    <source>
        <tissue evidence="15">Whole gametophyte</tissue>
    </source>
</reference>
<feature type="region of interest" description="Disordered" evidence="12">
    <location>
        <begin position="501"/>
        <end position="547"/>
    </location>
</feature>
<evidence type="ECO:0000256" key="12">
    <source>
        <dbReference type="SAM" id="MobiDB-lite"/>
    </source>
</evidence>
<accession>A0A176WRK9</accession>
<feature type="transmembrane region" description="Helical" evidence="13">
    <location>
        <begin position="180"/>
        <end position="202"/>
    </location>
</feature>
<proteinExistence type="inferred from homology"/>
<evidence type="ECO:0000256" key="13">
    <source>
        <dbReference type="SAM" id="Phobius"/>
    </source>
</evidence>
<comment type="caution">
    <text evidence="15">The sequence shown here is derived from an EMBL/GenBank/DDBJ whole genome shotgun (WGS) entry which is preliminary data.</text>
</comment>
<keyword evidence="4" id="KW-0378">Hydrolase</keyword>
<dbReference type="InterPro" id="IPR050300">
    <property type="entry name" value="GDXG_lipolytic_enzyme"/>
</dbReference>
<dbReference type="GO" id="GO:0005789">
    <property type="term" value="C:endoplasmic reticulum membrane"/>
    <property type="evidence" value="ECO:0007669"/>
    <property type="project" value="UniProtKB-SubCell"/>
</dbReference>
<keyword evidence="5" id="KW-0256">Endoplasmic reticulum</keyword>
<dbReference type="EC" id="3.1.1.n2" evidence="10"/>
<keyword evidence="3 13" id="KW-0812">Transmembrane</keyword>
<evidence type="ECO:0000256" key="4">
    <source>
        <dbReference type="ARBA" id="ARBA00022801"/>
    </source>
</evidence>
<dbReference type="EMBL" id="LVLJ01000095">
    <property type="protein sequence ID" value="OAE35749.1"/>
    <property type="molecule type" value="Genomic_DNA"/>
</dbReference>
<dbReference type="InterPro" id="IPR049492">
    <property type="entry name" value="BD-FAE-like_dom"/>
</dbReference>
<keyword evidence="6 13" id="KW-1133">Transmembrane helix</keyword>
<protein>
    <recommendedName>
        <fullName evidence="10">protein-S-isoprenylcysteine alpha-carbonyl methylesterase</fullName>
        <ecNumber evidence="10">3.1.1.n2</ecNumber>
    </recommendedName>
</protein>
<gene>
    <name evidence="15" type="ORF">AXG93_1154s2050</name>
</gene>
<feature type="compositionally biased region" description="Basic and acidic residues" evidence="12">
    <location>
        <begin position="627"/>
        <end position="651"/>
    </location>
</feature>
<dbReference type="InterPro" id="IPR029058">
    <property type="entry name" value="AB_hydrolase_fold"/>
</dbReference>
<dbReference type="GO" id="GO:0016787">
    <property type="term" value="F:hydrolase activity"/>
    <property type="evidence" value="ECO:0007669"/>
    <property type="project" value="UniProtKB-KW"/>
</dbReference>
<keyword evidence="16" id="KW-1185">Reference proteome</keyword>
<evidence type="ECO:0000256" key="7">
    <source>
        <dbReference type="ARBA" id="ARBA00023034"/>
    </source>
</evidence>
<feature type="domain" description="BD-FAE-like" evidence="14">
    <location>
        <begin position="221"/>
        <end position="431"/>
    </location>
</feature>
<dbReference type="Proteomes" id="UP000077202">
    <property type="component" value="Unassembled WGS sequence"/>
</dbReference>
<comment type="subcellular location">
    <subcellularLocation>
        <location evidence="1">Endoplasmic reticulum membrane</location>
    </subcellularLocation>
    <subcellularLocation>
        <location evidence="2">Golgi apparatus membrane</location>
        <topology evidence="2">Multi-pass membrane protein</topology>
    </subcellularLocation>
</comment>
<comment type="similarity">
    <text evidence="9">Belongs to the AB hydrolase superfamily. Isoprenylcysteine methylesterase family.</text>
</comment>
<evidence type="ECO:0000313" key="15">
    <source>
        <dbReference type="EMBL" id="OAE35749.1"/>
    </source>
</evidence>
<feature type="compositionally biased region" description="Polar residues" evidence="12">
    <location>
        <begin position="51"/>
        <end position="62"/>
    </location>
</feature>
<evidence type="ECO:0000256" key="11">
    <source>
        <dbReference type="ARBA" id="ARBA00049507"/>
    </source>
</evidence>
<evidence type="ECO:0000256" key="1">
    <source>
        <dbReference type="ARBA" id="ARBA00004586"/>
    </source>
</evidence>
<organism evidence="15 16">
    <name type="scientific">Marchantia polymorpha subsp. ruderalis</name>
    <dbReference type="NCBI Taxonomy" id="1480154"/>
    <lineage>
        <taxon>Eukaryota</taxon>
        <taxon>Viridiplantae</taxon>
        <taxon>Streptophyta</taxon>
        <taxon>Embryophyta</taxon>
        <taxon>Marchantiophyta</taxon>
        <taxon>Marchantiopsida</taxon>
        <taxon>Marchantiidae</taxon>
        <taxon>Marchantiales</taxon>
        <taxon>Marchantiaceae</taxon>
        <taxon>Marchantia</taxon>
    </lineage>
</organism>
<evidence type="ECO:0000256" key="8">
    <source>
        <dbReference type="ARBA" id="ARBA00023136"/>
    </source>
</evidence>
<keyword evidence="7" id="KW-0333">Golgi apparatus</keyword>
<dbReference type="GO" id="GO:0000139">
    <property type="term" value="C:Golgi membrane"/>
    <property type="evidence" value="ECO:0007669"/>
    <property type="project" value="UniProtKB-SubCell"/>
</dbReference>
<dbReference type="Pfam" id="PF20434">
    <property type="entry name" value="BD-FAE"/>
    <property type="match status" value="1"/>
</dbReference>
<evidence type="ECO:0000256" key="3">
    <source>
        <dbReference type="ARBA" id="ARBA00022692"/>
    </source>
</evidence>
<dbReference type="PANTHER" id="PTHR48081:SF33">
    <property type="entry name" value="KYNURENINE FORMAMIDASE"/>
    <property type="match status" value="1"/>
</dbReference>
<evidence type="ECO:0000256" key="5">
    <source>
        <dbReference type="ARBA" id="ARBA00022824"/>
    </source>
</evidence>
<name>A0A176WRK9_MARPO</name>
<evidence type="ECO:0000256" key="2">
    <source>
        <dbReference type="ARBA" id="ARBA00004653"/>
    </source>
</evidence>